<feature type="site" description="Important for substrate specificity" evidence="4">
    <location>
        <position position="14"/>
    </location>
</feature>
<dbReference type="Pfam" id="PF02545">
    <property type="entry name" value="Maf"/>
    <property type="match status" value="1"/>
</dbReference>
<dbReference type="GO" id="GO:0036218">
    <property type="term" value="F:dTTP diphosphatase activity"/>
    <property type="evidence" value="ECO:0007669"/>
    <property type="project" value="RHEA"/>
</dbReference>
<comment type="catalytic activity">
    <reaction evidence="4">
        <text>UTP + H2O = UMP + diphosphate + H(+)</text>
        <dbReference type="Rhea" id="RHEA:29395"/>
        <dbReference type="ChEBI" id="CHEBI:15377"/>
        <dbReference type="ChEBI" id="CHEBI:15378"/>
        <dbReference type="ChEBI" id="CHEBI:33019"/>
        <dbReference type="ChEBI" id="CHEBI:46398"/>
        <dbReference type="ChEBI" id="CHEBI:57865"/>
        <dbReference type="EC" id="3.6.1.9"/>
    </reaction>
</comment>
<comment type="cofactor">
    <cofactor evidence="1 4">
        <name>a divalent metal cation</name>
        <dbReference type="ChEBI" id="CHEBI:60240"/>
    </cofactor>
</comment>
<dbReference type="PIRSF" id="PIRSF006305">
    <property type="entry name" value="Maf"/>
    <property type="match status" value="1"/>
</dbReference>
<feature type="site" description="Important for substrate specificity" evidence="4">
    <location>
        <position position="72"/>
    </location>
</feature>
<dbReference type="GO" id="GO:0005737">
    <property type="term" value="C:cytoplasm"/>
    <property type="evidence" value="ECO:0007669"/>
    <property type="project" value="UniProtKB-SubCell"/>
</dbReference>
<evidence type="ECO:0000313" key="6">
    <source>
        <dbReference type="Proteomes" id="UP000321172"/>
    </source>
</evidence>
<dbReference type="PANTHER" id="PTHR43213">
    <property type="entry name" value="BIFUNCTIONAL DTTP/UTP PYROPHOSPHATASE/METHYLTRANSFERASE PROTEIN-RELATED"/>
    <property type="match status" value="1"/>
</dbReference>
<dbReference type="InterPro" id="IPR003697">
    <property type="entry name" value="Maf-like"/>
</dbReference>
<keyword evidence="6" id="KW-1185">Reference proteome</keyword>
<comment type="caution">
    <text evidence="4">Lacks conserved residue(s) required for the propagation of feature annotation.</text>
</comment>
<evidence type="ECO:0000256" key="3">
    <source>
        <dbReference type="ARBA" id="ARBA00023080"/>
    </source>
</evidence>
<dbReference type="SUPFAM" id="SSF52972">
    <property type="entry name" value="ITPase-like"/>
    <property type="match status" value="1"/>
</dbReference>
<accession>A0A5B8S6Q5</accession>
<gene>
    <name evidence="5" type="primary">maf</name>
    <name evidence="5" type="ORF">FRF71_11255</name>
</gene>
<evidence type="ECO:0000256" key="2">
    <source>
        <dbReference type="ARBA" id="ARBA00022801"/>
    </source>
</evidence>
<dbReference type="EC" id="3.6.1.9" evidence="4"/>
<dbReference type="AlphaFoldDB" id="A0A5B8S6Q5"/>
<dbReference type="GO" id="GO:0036221">
    <property type="term" value="F:UTP diphosphatase activity"/>
    <property type="evidence" value="ECO:0007669"/>
    <property type="project" value="RHEA"/>
</dbReference>
<keyword evidence="2 4" id="KW-0378">Hydrolase</keyword>
<keyword evidence="4" id="KW-0963">Cytoplasm</keyword>
<dbReference type="NCBIfam" id="TIGR00172">
    <property type="entry name" value="maf"/>
    <property type="match status" value="1"/>
</dbReference>
<dbReference type="GO" id="GO:0009117">
    <property type="term" value="P:nucleotide metabolic process"/>
    <property type="evidence" value="ECO:0007669"/>
    <property type="project" value="UniProtKB-KW"/>
</dbReference>
<dbReference type="CDD" id="cd00555">
    <property type="entry name" value="Maf"/>
    <property type="match status" value="1"/>
</dbReference>
<feature type="active site" description="Proton acceptor" evidence="4">
    <location>
        <position position="71"/>
    </location>
</feature>
<dbReference type="OrthoDB" id="9807767at2"/>
<organism evidence="5 6">
    <name type="scientific">Novosphingobium ginsenosidimutans</name>
    <dbReference type="NCBI Taxonomy" id="1176536"/>
    <lineage>
        <taxon>Bacteria</taxon>
        <taxon>Pseudomonadati</taxon>
        <taxon>Pseudomonadota</taxon>
        <taxon>Alphaproteobacteria</taxon>
        <taxon>Sphingomonadales</taxon>
        <taxon>Sphingomonadaceae</taxon>
        <taxon>Novosphingobium</taxon>
    </lineage>
</organism>
<dbReference type="Gene3D" id="3.90.950.10">
    <property type="match status" value="1"/>
</dbReference>
<evidence type="ECO:0000256" key="4">
    <source>
        <dbReference type="HAMAP-Rule" id="MF_00528"/>
    </source>
</evidence>
<comment type="similarity">
    <text evidence="4">Belongs to the Maf family. YhdE subfamily.</text>
</comment>
<dbReference type="PANTHER" id="PTHR43213:SF5">
    <property type="entry name" value="BIFUNCTIONAL DTTP_UTP PYROPHOSPHATASE_METHYLTRANSFERASE PROTEIN-RELATED"/>
    <property type="match status" value="1"/>
</dbReference>
<evidence type="ECO:0000313" key="5">
    <source>
        <dbReference type="EMBL" id="QEA16662.1"/>
    </source>
</evidence>
<proteinExistence type="inferred from homology"/>
<comment type="catalytic activity">
    <reaction evidence="4">
        <text>dTTP + H2O = dTMP + diphosphate + H(+)</text>
        <dbReference type="Rhea" id="RHEA:28534"/>
        <dbReference type="ChEBI" id="CHEBI:15377"/>
        <dbReference type="ChEBI" id="CHEBI:15378"/>
        <dbReference type="ChEBI" id="CHEBI:33019"/>
        <dbReference type="ChEBI" id="CHEBI:37568"/>
        <dbReference type="ChEBI" id="CHEBI:63528"/>
        <dbReference type="EC" id="3.6.1.9"/>
    </reaction>
</comment>
<comment type="subcellular location">
    <subcellularLocation>
        <location evidence="4">Cytoplasm</location>
    </subcellularLocation>
</comment>
<sequence length="192" mass="20254">MTAPSLVLASSSPRRRDLLARIGVTPTRISSPDIDESPLKGELPRAYALRLAQAKAAAVARAPDEIVLAGDTTVALGRRILPPAEDEQTQRKLLGLLSGRRHSCISAICVIDRMGTARTRMVETVVAFKRLSEAEVEAYVASGEGLGKAGGYAIQGRAEALIRFVAGSHSGVIGLPLFETRALLLAAGYPLG</sequence>
<dbReference type="Proteomes" id="UP000321172">
    <property type="component" value="Chromosome"/>
</dbReference>
<dbReference type="InterPro" id="IPR029001">
    <property type="entry name" value="ITPase-like_fam"/>
</dbReference>
<evidence type="ECO:0000256" key="1">
    <source>
        <dbReference type="ARBA" id="ARBA00001968"/>
    </source>
</evidence>
<dbReference type="HAMAP" id="MF_00528">
    <property type="entry name" value="Maf"/>
    <property type="match status" value="1"/>
</dbReference>
<keyword evidence="3 4" id="KW-0546">Nucleotide metabolism</keyword>
<name>A0A5B8S6Q5_9SPHN</name>
<dbReference type="RefSeq" id="WP_147090741.1">
    <property type="nucleotide sequence ID" value="NZ_BAABJD010000005.1"/>
</dbReference>
<dbReference type="EMBL" id="CP042345">
    <property type="protein sequence ID" value="QEA16662.1"/>
    <property type="molecule type" value="Genomic_DNA"/>
</dbReference>
<dbReference type="KEGG" id="ngf:FRF71_11255"/>
<reference evidence="5 6" key="1">
    <citation type="journal article" date="2013" name="J. Microbiol. Biotechnol.">
        <title>Novosphingobium ginsenosidimutans sp. nov., with the ability to convert ginsenoside.</title>
        <authorList>
            <person name="Kim J.K."/>
            <person name="He D."/>
            <person name="Liu Q.M."/>
            <person name="Park H.Y."/>
            <person name="Jung M.S."/>
            <person name="Yoon M.H."/>
            <person name="Kim S.C."/>
            <person name="Im W.T."/>
        </authorList>
    </citation>
    <scope>NUCLEOTIDE SEQUENCE [LARGE SCALE GENOMIC DNA]</scope>
    <source>
        <strain evidence="5 6">FW-6</strain>
    </source>
</reference>
<protein>
    <recommendedName>
        <fullName evidence="4">dTTP/UTP pyrophosphatase</fullName>
        <shortName evidence="4">dTTPase/UTPase</shortName>
        <ecNumber evidence="4">3.6.1.9</ecNumber>
    </recommendedName>
    <alternativeName>
        <fullName evidence="4">Nucleoside triphosphate pyrophosphatase</fullName>
    </alternativeName>
    <alternativeName>
        <fullName evidence="4">Nucleotide pyrophosphatase</fullName>
        <shortName evidence="4">Nucleotide PPase</shortName>
    </alternativeName>
</protein>
<feature type="site" description="Important for substrate specificity" evidence="4">
    <location>
        <position position="155"/>
    </location>
</feature>
<comment type="function">
    <text evidence="4">Nucleoside triphosphate pyrophosphatase that hydrolyzes dTTP and UTP. May have a dual role in cell division arrest and in preventing the incorporation of modified nucleotides into cellular nucleic acids.</text>
</comment>